<keyword evidence="3" id="KW-1185">Reference proteome</keyword>
<dbReference type="RefSeq" id="WP_069195260.1">
    <property type="nucleotide sequence ID" value="NZ_RLII01000007.1"/>
</dbReference>
<dbReference type="Pfam" id="PF04851">
    <property type="entry name" value="ResIII"/>
    <property type="match status" value="1"/>
</dbReference>
<dbReference type="CDD" id="cd18785">
    <property type="entry name" value="SF2_C"/>
    <property type="match status" value="1"/>
</dbReference>
<keyword evidence="2" id="KW-0540">Nuclease</keyword>
<dbReference type="AlphaFoldDB" id="A0A4Q0I4Q5"/>
<dbReference type="GO" id="GO:0005524">
    <property type="term" value="F:ATP binding"/>
    <property type="evidence" value="ECO:0007669"/>
    <property type="project" value="InterPro"/>
</dbReference>
<dbReference type="PROSITE" id="PS51192">
    <property type="entry name" value="HELICASE_ATP_BIND_1"/>
    <property type="match status" value="1"/>
</dbReference>
<dbReference type="SMART" id="SM00487">
    <property type="entry name" value="DEXDc"/>
    <property type="match status" value="1"/>
</dbReference>
<dbReference type="GO" id="GO:0005829">
    <property type="term" value="C:cytosol"/>
    <property type="evidence" value="ECO:0007669"/>
    <property type="project" value="TreeGrafter"/>
</dbReference>
<evidence type="ECO:0000313" key="3">
    <source>
        <dbReference type="Proteomes" id="UP000289166"/>
    </source>
</evidence>
<keyword evidence="2" id="KW-0255">Endonuclease</keyword>
<dbReference type="Proteomes" id="UP000289166">
    <property type="component" value="Unassembled WGS sequence"/>
</dbReference>
<feature type="domain" description="Helicase ATP-binding" evidence="1">
    <location>
        <begin position="31"/>
        <end position="263"/>
    </location>
</feature>
<dbReference type="PANTHER" id="PTHR47396">
    <property type="entry name" value="TYPE I RESTRICTION ENZYME ECOKI R PROTEIN"/>
    <property type="match status" value="1"/>
</dbReference>
<organism evidence="2 3">
    <name type="scientific">Acetivibrio mesophilus</name>
    <dbReference type="NCBI Taxonomy" id="2487273"/>
    <lineage>
        <taxon>Bacteria</taxon>
        <taxon>Bacillati</taxon>
        <taxon>Bacillota</taxon>
        <taxon>Clostridia</taxon>
        <taxon>Eubacteriales</taxon>
        <taxon>Oscillospiraceae</taxon>
        <taxon>Acetivibrio</taxon>
    </lineage>
</organism>
<protein>
    <submittedName>
        <fullName evidence="2">Restriction endonuclease subunit R</fullName>
    </submittedName>
</protein>
<dbReference type="InterPro" id="IPR006935">
    <property type="entry name" value="Helicase/UvrB_N"/>
</dbReference>
<evidence type="ECO:0000259" key="1">
    <source>
        <dbReference type="PROSITE" id="PS51192"/>
    </source>
</evidence>
<dbReference type="SUPFAM" id="SSF52540">
    <property type="entry name" value="P-loop containing nucleoside triphosphate hydrolases"/>
    <property type="match status" value="2"/>
</dbReference>
<dbReference type="OrthoDB" id="9758243at2"/>
<dbReference type="PANTHER" id="PTHR47396:SF1">
    <property type="entry name" value="ATP-DEPENDENT HELICASE IRC3-RELATED"/>
    <property type="match status" value="1"/>
</dbReference>
<name>A0A4Q0I4Q5_9FIRM</name>
<dbReference type="GO" id="GO:0016787">
    <property type="term" value="F:hydrolase activity"/>
    <property type="evidence" value="ECO:0007669"/>
    <property type="project" value="InterPro"/>
</dbReference>
<gene>
    <name evidence="2" type="ORF">EFD62_07655</name>
</gene>
<dbReference type="InterPro" id="IPR014001">
    <property type="entry name" value="Helicase_ATP-bd"/>
</dbReference>
<dbReference type="InterPro" id="IPR027417">
    <property type="entry name" value="P-loop_NTPase"/>
</dbReference>
<dbReference type="Gene3D" id="3.40.50.300">
    <property type="entry name" value="P-loop containing nucleotide triphosphate hydrolases"/>
    <property type="match status" value="1"/>
</dbReference>
<evidence type="ECO:0000313" key="2">
    <source>
        <dbReference type="EMBL" id="RXE59241.1"/>
    </source>
</evidence>
<sequence length="989" mass="111653">MSNVQFGALKFKYPFRKHQDMILQSFKSEQIKSKNGPLHFHVVAPPGAGKTIVGLECVIRLQSPAVIICPNTAIQGQWVDKFDLFIPEGSNINKDEIIGANPNSLKPINVFTYQVLSIPDNDTDSYRSVSEGMWAETISESLGIAKEEALDRIHKMKEKNLAEYNKEISKYTKKLRNSVFEKSDGDFIKILHPNTRELIRKLKEMGVKTVVFDECHHLKNYWAVVMREIIKEIEATNIIGLTATPPSSDEGESFECYSALLGEIDFQLPTPAVVKDGMLSPYQDLVYFCIPTQEELKFIEDTHGRYKALIEKFDKKDCDFYNWVEKRIVERKLVSGGKQDWTKFVNSRPGFATAGVKYLIKNGCKLPWDITITENMYNEMSVEDWCYLIEDFSLHKLKVSDSEEDRVLYEDIKLALRSLGFILTERGIRNHNSPIDRVLAYSRSKLLAVKDIIKEEMLSMGDKLRVAVITDFEISNALSLKKVENVLDEESGGAVSVLKELVADPEIDKLNPVMVTAKNLLCDDDISNQYVELGTKWAKENSLDVKLEVQPGIEGLFCTICGSGKDWNSKTAVLFTTYLLEEGVTKCLIGTRGLFSEGWDSIALNTLIDLSTATTFASVNQLRGRSIRKNEKEPQKLANNWDIVCIAPGLERGYNDLDRLLKKHKQFYGICEDGRIQQGIDHVDAALSFNESKIMQEGIQSINARMLKKLREREDVYKAWKIGEPFSNIELGCCELRLSKPYKMKTAGLMKKEFGTLGRKLKLGIACGVGSIGAIMMAAAGMTLGPFGALPVVAAGVLMGVKSVTDIRGFWKYGNNLFMGRPAIDSITDISKCLFYALKECGFISRDLYERKITVTERADGSLRVYLEASKEDSQTFSTSLAEILAPIEDQRYAVQRYEEKIPEGTFERLNCMIGFGFDKSNPQLACYHPLPSLFNHKDKATVFCKYWNKYVSPGNIVYLKGEEGKKVVENYGRVNFLGSKKQLSNIWM</sequence>
<dbReference type="GO" id="GO:0003677">
    <property type="term" value="F:DNA binding"/>
    <property type="evidence" value="ECO:0007669"/>
    <property type="project" value="InterPro"/>
</dbReference>
<dbReference type="EMBL" id="RLII01000007">
    <property type="protein sequence ID" value="RXE59241.1"/>
    <property type="molecule type" value="Genomic_DNA"/>
</dbReference>
<dbReference type="InterPro" id="IPR050742">
    <property type="entry name" value="Helicase_Restrict-Modif_Enz"/>
</dbReference>
<accession>A0A4Q0I4Q5</accession>
<comment type="caution">
    <text evidence="2">The sequence shown here is derived from an EMBL/GenBank/DDBJ whole genome shotgun (WGS) entry which is preliminary data.</text>
</comment>
<proteinExistence type="predicted"/>
<reference evidence="3" key="1">
    <citation type="submission" date="2018-11" db="EMBL/GenBank/DDBJ databases">
        <title>Genome sequencing of a novel mesophilic and cellulolytic organism within the genus Hungateiclostridium.</title>
        <authorList>
            <person name="Rettenmaier R."/>
            <person name="Liebl W."/>
            <person name="Zverlov V."/>
        </authorList>
    </citation>
    <scope>NUCLEOTIDE SEQUENCE [LARGE SCALE GENOMIC DNA]</scope>
    <source>
        <strain evidence="3">N2K1</strain>
    </source>
</reference>
<keyword evidence="2" id="KW-0378">Hydrolase</keyword>
<dbReference type="GO" id="GO:0004519">
    <property type="term" value="F:endonuclease activity"/>
    <property type="evidence" value="ECO:0007669"/>
    <property type="project" value="UniProtKB-KW"/>
</dbReference>